<accession>A0A7M3V9A5</accession>
<dbReference type="PANTHER" id="PTHR35882:SF1">
    <property type="match status" value="1"/>
</dbReference>
<dbReference type="AlphaFoldDB" id="A0A7M3V9A5"/>
<sequence length="853" mass="97440">MKHLCYSKIILTFFLFIATAYGSINDKSAIVYLGKEISYPMVGIHDYIIVDPAKTNVYTHGFEVYNNKIYAKVNIDSSTTPQKLLAGLMKLSKSGYKNFFFDVQKPISKKNLTLFLNKFRSTKTFQDAHVVIHLDDLELLASVSRYIDTLLVYNASEDPKLQSSIKFYKNLSDDIIDVETLESNNIEKLKNLGFIPYITTPSMESYGKSSKNAIKREILTLVDESIEDRKELSASRYGALPLEYNGYIQKLYDIHNSLPDPEHMNQYAGVVIWLSIAYKDSAKLVTWIKEIQSQNIPVVFAYDFGFDSSNTFLQQLGISAIDGKADATKTIVHRDKMMDYEIKVPINKNRFYINPPAASKALLTYKDNYGLTSTPAAITPWGGYALGDSFFIELDGENLWSINPFIFFKEALRLKDLPVPDTTTENGSRLFFTHMDGDGILNGVEFDPEFISGDIIYKEILTKYKFPHSVSLIGAEIMPDGIYPKESKRLLQISRKIYALDNVEPATHTFTHPFFWGKIKDDQLDEKYRLQPPGYTFSTAYETLGMLDFIQDKLLGKNSDKKAKLVFWSGDCNPRTDALTYLAKHHILNINGGDTTINNANPWLTRVAPLGLERDGYYQIYTGAENENVFTKDWMGPYWGFKKVVQTFELTNSPKRLKPINVYYHFYSASKKASLNAVRYVFDWVLKQKDIMPIYTSEYIPKAMDFWTVSVAYEDGVWLYDGMRDLKTLRVEKKDASVALHDSETILGVNRFEGHTYIALDPHTKHSFKLNGQTMDNSAYLINSNGEVTEYINNQNSKRYKFSANVPLEVKLHIPENCLVNAIPKSSIQKLNSKEMTLKYKSNKKATIDVRCQ</sequence>
<dbReference type="Proteomes" id="UP000593910">
    <property type="component" value="Chromosome"/>
</dbReference>
<keyword evidence="2" id="KW-1185">Reference proteome</keyword>
<name>A0A7M3V9A5_9BACT</name>
<evidence type="ECO:0000313" key="2">
    <source>
        <dbReference type="Proteomes" id="UP000593910"/>
    </source>
</evidence>
<evidence type="ECO:0000313" key="1">
    <source>
        <dbReference type="EMBL" id="QOP40338.1"/>
    </source>
</evidence>
<protein>
    <submittedName>
        <fullName evidence="1">Uncharacterized protein</fullName>
    </submittedName>
</protein>
<dbReference type="KEGG" id="smax:FJR03_00695"/>
<organism evidence="1 2">
    <name type="scientific">Sulfurimonas marina</name>
    <dbReference type="NCBI Taxonomy" id="2590551"/>
    <lineage>
        <taxon>Bacteria</taxon>
        <taxon>Pseudomonadati</taxon>
        <taxon>Campylobacterota</taxon>
        <taxon>Epsilonproteobacteria</taxon>
        <taxon>Campylobacterales</taxon>
        <taxon>Sulfurimonadaceae</taxon>
        <taxon>Sulfurimonas</taxon>
    </lineage>
</organism>
<reference evidence="1 2" key="1">
    <citation type="submission" date="2019-06" db="EMBL/GenBank/DDBJ databases">
        <title>Sulfurimonas gotlandica sp. nov., a chemoautotrophic and psychrotolerant epsilonproteobacterium isolated from a pelagic redoxcline, and an emended description of the genus Sulfurimonas.</title>
        <authorList>
            <person name="Wang S."/>
            <person name="Jiang L."/>
            <person name="Shao Z."/>
        </authorList>
    </citation>
    <scope>NUCLEOTIDE SEQUENCE [LARGE SCALE GENOMIC DNA]</scope>
    <source>
        <strain evidence="1 2">B2</strain>
    </source>
</reference>
<proteinExistence type="predicted"/>
<dbReference type="EMBL" id="CP041165">
    <property type="protein sequence ID" value="QOP40338.1"/>
    <property type="molecule type" value="Genomic_DNA"/>
</dbReference>
<gene>
    <name evidence="1" type="ORF">FJR03_00695</name>
</gene>
<dbReference type="CDD" id="cd10922">
    <property type="entry name" value="CE4_PelA_like_C"/>
    <property type="match status" value="1"/>
</dbReference>
<dbReference type="RefSeq" id="WP_193113767.1">
    <property type="nucleotide sequence ID" value="NZ_CP041165.1"/>
</dbReference>
<dbReference type="PANTHER" id="PTHR35882">
    <property type="entry name" value="PELA"/>
    <property type="match status" value="1"/>
</dbReference>